<evidence type="ECO:0000313" key="1">
    <source>
        <dbReference type="EMBL" id="CDM96227.1"/>
    </source>
</evidence>
<dbReference type="Proteomes" id="UP000032946">
    <property type="component" value="Chromosome"/>
</dbReference>
<sequence length="83" mass="9869">MPYQPSYNFYNNDRGKTVSNLKEIEQAILSLPSHEFEKLKQWFFDLDYQRWDEQIEQDIAEGRLEALAQEAIAEFVSGHCREL</sequence>
<accession>A0A9P1P0B8</accession>
<proteinExistence type="predicted"/>
<organism evidence="1 2">
    <name type="scientific">Limnospira indica PCC 8005</name>
    <dbReference type="NCBI Taxonomy" id="376219"/>
    <lineage>
        <taxon>Bacteria</taxon>
        <taxon>Bacillati</taxon>
        <taxon>Cyanobacteriota</taxon>
        <taxon>Cyanophyceae</taxon>
        <taxon>Oscillatoriophycideae</taxon>
        <taxon>Oscillatoriales</taxon>
        <taxon>Sirenicapillariaceae</taxon>
        <taxon>Limnospira</taxon>
    </lineage>
</organism>
<dbReference type="EMBL" id="FO818640">
    <property type="protein sequence ID" value="CDM96227.1"/>
    <property type="molecule type" value="Genomic_DNA"/>
</dbReference>
<keyword evidence="2" id="KW-1185">Reference proteome</keyword>
<name>A0A9P1P0B8_9CYAN</name>
<evidence type="ECO:0000313" key="2">
    <source>
        <dbReference type="Proteomes" id="UP000032946"/>
    </source>
</evidence>
<reference evidence="1 2" key="1">
    <citation type="submission" date="2014-02" db="EMBL/GenBank/DDBJ databases">
        <authorList>
            <person name="Genoscope - CEA"/>
        </authorList>
    </citation>
    <scope>NUCLEOTIDE SEQUENCE [LARGE SCALE GENOMIC DNA]</scope>
    <source>
        <strain evidence="1 2">PCC 8005</strain>
    </source>
</reference>
<dbReference type="AlphaFoldDB" id="A0A9P1P0B8"/>
<gene>
    <name evidence="1" type="ORF">ARTHRO_40633</name>
</gene>
<protein>
    <submittedName>
        <fullName evidence="1">Uncharacterized protein</fullName>
    </submittedName>
</protein>